<dbReference type="Gene3D" id="3.30.420.40">
    <property type="match status" value="2"/>
</dbReference>
<protein>
    <submittedName>
        <fullName evidence="4">Heat-shock protein</fullName>
    </submittedName>
</protein>
<accession>A0A918ND42</accession>
<dbReference type="Proteomes" id="UP000626148">
    <property type="component" value="Unassembled WGS sequence"/>
</dbReference>
<dbReference type="Gene3D" id="3.90.640.10">
    <property type="entry name" value="Actin, Chain A, domain 4"/>
    <property type="match status" value="1"/>
</dbReference>
<keyword evidence="5" id="KW-1185">Reference proteome</keyword>
<dbReference type="GO" id="GO:0005524">
    <property type="term" value="F:ATP binding"/>
    <property type="evidence" value="ECO:0007669"/>
    <property type="project" value="UniProtKB-KW"/>
</dbReference>
<dbReference type="PANTHER" id="PTHR19375">
    <property type="entry name" value="HEAT SHOCK PROTEIN 70KDA"/>
    <property type="match status" value="1"/>
</dbReference>
<dbReference type="Pfam" id="PF00012">
    <property type="entry name" value="HSP70"/>
    <property type="match status" value="2"/>
</dbReference>
<dbReference type="InterPro" id="IPR013126">
    <property type="entry name" value="Hsp_70_fam"/>
</dbReference>
<dbReference type="GO" id="GO:0140662">
    <property type="term" value="F:ATP-dependent protein folding chaperone"/>
    <property type="evidence" value="ECO:0007669"/>
    <property type="project" value="InterPro"/>
</dbReference>
<evidence type="ECO:0000256" key="3">
    <source>
        <dbReference type="ARBA" id="ARBA00022840"/>
    </source>
</evidence>
<dbReference type="SUPFAM" id="SSF53067">
    <property type="entry name" value="Actin-like ATPase domain"/>
    <property type="match status" value="2"/>
</dbReference>
<dbReference type="InterPro" id="IPR042054">
    <property type="entry name" value="YegD-like"/>
</dbReference>
<dbReference type="EMBL" id="BMXR01000007">
    <property type="protein sequence ID" value="GGX59235.1"/>
    <property type="molecule type" value="Genomic_DNA"/>
</dbReference>
<dbReference type="InterPro" id="IPR043129">
    <property type="entry name" value="ATPase_NBD"/>
</dbReference>
<comment type="similarity">
    <text evidence="1">Belongs to the heat shock protein 70 family.</text>
</comment>
<dbReference type="PROSITE" id="PS00329">
    <property type="entry name" value="HSP70_2"/>
    <property type="match status" value="1"/>
</dbReference>
<dbReference type="RefSeq" id="WP_189609886.1">
    <property type="nucleotide sequence ID" value="NZ_BMXR01000007.1"/>
</dbReference>
<keyword evidence="2" id="KW-0547">Nucleotide-binding</keyword>
<evidence type="ECO:0000313" key="4">
    <source>
        <dbReference type="EMBL" id="GGX59235.1"/>
    </source>
</evidence>
<evidence type="ECO:0000256" key="2">
    <source>
        <dbReference type="ARBA" id="ARBA00022741"/>
    </source>
</evidence>
<gene>
    <name evidence="4" type="ORF">GCM10007392_28800</name>
</gene>
<comment type="caution">
    <text evidence="4">The sequence shown here is derived from an EMBL/GenBank/DDBJ whole genome shotgun (WGS) entry which is preliminary data.</text>
</comment>
<reference evidence="4" key="1">
    <citation type="journal article" date="2014" name="Int. J. Syst. Evol. Microbiol.">
        <title>Complete genome sequence of Corynebacterium casei LMG S-19264T (=DSM 44701T), isolated from a smear-ripened cheese.</title>
        <authorList>
            <consortium name="US DOE Joint Genome Institute (JGI-PGF)"/>
            <person name="Walter F."/>
            <person name="Albersmeier A."/>
            <person name="Kalinowski J."/>
            <person name="Ruckert C."/>
        </authorList>
    </citation>
    <scope>NUCLEOTIDE SEQUENCE</scope>
    <source>
        <strain evidence="4">KCTC 22169</strain>
    </source>
</reference>
<reference evidence="4" key="2">
    <citation type="submission" date="2020-09" db="EMBL/GenBank/DDBJ databases">
        <authorList>
            <person name="Sun Q."/>
            <person name="Kim S."/>
        </authorList>
    </citation>
    <scope>NUCLEOTIDE SEQUENCE</scope>
    <source>
        <strain evidence="4">KCTC 22169</strain>
    </source>
</reference>
<sequence length="426" mass="47652">MICGLDFGTSNSTVGVFKDGRAQMVPLEYDPRTGQQETTLPSALFFDFETNDIHFGRRAIAHYTQGEFGRLMRSMKSILGTRQMDEGTQIKTRVYSFNDIIGFFVQSLKERAEAFAGKPLTHVVLGRPVHFSDNHPELDQAAEARMADIAHKVGFQDVSFQYEPIAAAYDYEQQVDGEELALIIDVGGGTSDFTLIRLAKSRSQLADRSSDILANHGVHIGGTDFDRNISLATVMPLLGMNVCYKDKPTLSMPRHYFVDLATWHRIHWLYEPKVLRDIADLRLQMREREPIDRLMTVLKNKAGHRLAGEVERAKIDLSQVDETQLDLSFLLEAEDGGPQPTATQATMNEAIADDVNRVFRTVDETLVQSGLGKSDIQTIFTTGGSTALPTIRSMIQSRFPDAKWVSGDLYNSVGKGLALEARRRYL</sequence>
<dbReference type="InterPro" id="IPR018181">
    <property type="entry name" value="Heat_shock_70_CS"/>
</dbReference>
<keyword evidence="3" id="KW-0067">ATP-binding</keyword>
<proteinExistence type="inferred from homology"/>
<dbReference type="AlphaFoldDB" id="A0A918ND42"/>
<evidence type="ECO:0000256" key="1">
    <source>
        <dbReference type="ARBA" id="ARBA00007381"/>
    </source>
</evidence>
<dbReference type="CDD" id="cd10231">
    <property type="entry name" value="ASKHA_NBD_HSP70_YegD-like"/>
    <property type="match status" value="1"/>
</dbReference>
<evidence type="ECO:0000313" key="5">
    <source>
        <dbReference type="Proteomes" id="UP000626148"/>
    </source>
</evidence>
<organism evidence="4 5">
    <name type="scientific">Saccharospirillum salsuginis</name>
    <dbReference type="NCBI Taxonomy" id="418750"/>
    <lineage>
        <taxon>Bacteria</taxon>
        <taxon>Pseudomonadati</taxon>
        <taxon>Pseudomonadota</taxon>
        <taxon>Gammaproteobacteria</taxon>
        <taxon>Oceanospirillales</taxon>
        <taxon>Saccharospirillaceae</taxon>
        <taxon>Saccharospirillum</taxon>
    </lineage>
</organism>
<name>A0A918ND42_9GAMM</name>